<protein>
    <submittedName>
        <fullName evidence="3">Uncharacterized protein YpmB</fullName>
    </submittedName>
</protein>
<sequence length="158" mass="18571">MKKWIISMILLLVVLTGFSIFIYIEARKPIQDAEILAVQKAKEVAGLQTTDKFYLYHGTETYFVVIGDDKKKEKKVVWIPEKADEEVIVKSYNKGISEEQARKKLQAEKKPKEILGIHLGIEKNIPIWEISYLDKNERLNYYYIDFASGDWWRKIENL</sequence>
<dbReference type="InterPro" id="IPR046350">
    <property type="entry name" value="Cystatin_sf"/>
</dbReference>
<dbReference type="EMBL" id="JAUSTT010000010">
    <property type="protein sequence ID" value="MDQ0176170.1"/>
    <property type="molecule type" value="Genomic_DNA"/>
</dbReference>
<dbReference type="SUPFAM" id="SSF54403">
    <property type="entry name" value="Cystatin/monellin"/>
    <property type="match status" value="2"/>
</dbReference>
<dbReference type="Proteomes" id="UP001223586">
    <property type="component" value="Unassembled WGS sequence"/>
</dbReference>
<evidence type="ECO:0000259" key="1">
    <source>
        <dbReference type="Pfam" id="PF03413"/>
    </source>
</evidence>
<dbReference type="Pfam" id="PF17881">
    <property type="entry name" value="TseB"/>
    <property type="match status" value="1"/>
</dbReference>
<feature type="domain" description="Cell wall elongation regulator TseB-like" evidence="2">
    <location>
        <begin position="37"/>
        <end position="80"/>
    </location>
</feature>
<dbReference type="InterPro" id="IPR025711">
    <property type="entry name" value="PepSY"/>
</dbReference>
<evidence type="ECO:0000313" key="4">
    <source>
        <dbReference type="Proteomes" id="UP001223586"/>
    </source>
</evidence>
<accession>A0ABT9WS93</accession>
<dbReference type="Gene3D" id="3.10.450.40">
    <property type="match status" value="2"/>
</dbReference>
<feature type="domain" description="PepSY" evidence="1">
    <location>
        <begin position="96"/>
        <end position="149"/>
    </location>
</feature>
<gene>
    <name evidence="3" type="ORF">J2S08_002006</name>
</gene>
<comment type="caution">
    <text evidence="3">The sequence shown here is derived from an EMBL/GenBank/DDBJ whole genome shotgun (WGS) entry which is preliminary data.</text>
</comment>
<reference evidence="3 4" key="1">
    <citation type="submission" date="2023-07" db="EMBL/GenBank/DDBJ databases">
        <title>Genomic Encyclopedia of Type Strains, Phase IV (KMG-IV): sequencing the most valuable type-strain genomes for metagenomic binning, comparative biology and taxonomic classification.</title>
        <authorList>
            <person name="Goeker M."/>
        </authorList>
    </citation>
    <scope>NUCLEOTIDE SEQUENCE [LARGE SCALE GENOMIC DNA]</scope>
    <source>
        <strain evidence="3 4">DSM 23837</strain>
    </source>
</reference>
<name>A0ABT9WS93_9BACI</name>
<evidence type="ECO:0000259" key="2">
    <source>
        <dbReference type="Pfam" id="PF17881"/>
    </source>
</evidence>
<organism evidence="3 4">
    <name type="scientific">Bacillus chungangensis</name>
    <dbReference type="NCBI Taxonomy" id="587633"/>
    <lineage>
        <taxon>Bacteria</taxon>
        <taxon>Bacillati</taxon>
        <taxon>Bacillota</taxon>
        <taxon>Bacilli</taxon>
        <taxon>Bacillales</taxon>
        <taxon>Bacillaceae</taxon>
        <taxon>Bacillus</taxon>
    </lineage>
</organism>
<evidence type="ECO:0000313" key="3">
    <source>
        <dbReference type="EMBL" id="MDQ0176170.1"/>
    </source>
</evidence>
<dbReference type="Pfam" id="PF03413">
    <property type="entry name" value="PepSY"/>
    <property type="match status" value="1"/>
</dbReference>
<proteinExistence type="predicted"/>
<keyword evidence="4" id="KW-1185">Reference proteome</keyword>
<dbReference type="InterPro" id="IPR041401">
    <property type="entry name" value="TseB-like_dom"/>
</dbReference>
<dbReference type="RefSeq" id="WP_307229112.1">
    <property type="nucleotide sequence ID" value="NZ_JAUSTT010000010.1"/>
</dbReference>